<evidence type="ECO:0000256" key="1">
    <source>
        <dbReference type="ARBA" id="ARBA00005046"/>
    </source>
</evidence>
<evidence type="ECO:0000256" key="8">
    <source>
        <dbReference type="ARBA" id="ARBA00063809"/>
    </source>
</evidence>
<dbReference type="InterPro" id="IPR036873">
    <property type="entry name" value="Rhodanese-like_dom_sf"/>
</dbReference>
<evidence type="ECO:0000259" key="14">
    <source>
        <dbReference type="PROSITE" id="PS50206"/>
    </source>
</evidence>
<dbReference type="SMART" id="SM00450">
    <property type="entry name" value="RHOD"/>
    <property type="match status" value="1"/>
</dbReference>
<dbReference type="Pfam" id="PF00899">
    <property type="entry name" value="ThiF"/>
    <property type="match status" value="1"/>
</dbReference>
<dbReference type="PANTHER" id="PTHR10953:SF102">
    <property type="entry name" value="ADENYLYLTRANSFERASE AND SULFURTRANSFERASE MOCS3"/>
    <property type="match status" value="1"/>
</dbReference>
<evidence type="ECO:0000256" key="3">
    <source>
        <dbReference type="ARBA" id="ARBA00022679"/>
    </source>
</evidence>
<dbReference type="PROSITE" id="PS50206">
    <property type="entry name" value="RHODANESE_3"/>
    <property type="match status" value="1"/>
</dbReference>
<dbReference type="CDD" id="cd00757">
    <property type="entry name" value="ThiF_MoeB_HesA_family"/>
    <property type="match status" value="1"/>
</dbReference>
<evidence type="ECO:0000256" key="13">
    <source>
        <dbReference type="ARBA" id="ARBA00078531"/>
    </source>
</evidence>
<dbReference type="Proteomes" id="UP000630864">
    <property type="component" value="Unassembled WGS sequence"/>
</dbReference>
<dbReference type="EC" id="2.7.7.80" evidence="9"/>
<organism evidence="15 16">
    <name type="scientific">Pseudomonas amygdali pv. eriobotryae</name>
    <dbReference type="NCBI Taxonomy" id="129137"/>
    <lineage>
        <taxon>Bacteria</taxon>
        <taxon>Pseudomonadati</taxon>
        <taxon>Pseudomonadota</taxon>
        <taxon>Gammaproteobacteria</taxon>
        <taxon>Pseudomonadales</taxon>
        <taxon>Pseudomonadaceae</taxon>
        <taxon>Pseudomonas</taxon>
        <taxon>Pseudomonas amygdali</taxon>
    </lineage>
</organism>
<comment type="function">
    <text evidence="7">Catalyzes the adenylation by ATP of the carboxyl group of the C-terminal glycine of sulfur carrier protein MoaD.</text>
</comment>
<dbReference type="CDD" id="cd00158">
    <property type="entry name" value="RHOD"/>
    <property type="match status" value="1"/>
</dbReference>
<comment type="similarity">
    <text evidence="2">Belongs to the HesA/MoeB/ThiF family.</text>
</comment>
<proteinExistence type="inferred from homology"/>
<dbReference type="PANTHER" id="PTHR10953">
    <property type="entry name" value="UBIQUITIN-ACTIVATING ENZYME E1"/>
    <property type="match status" value="1"/>
</dbReference>
<feature type="domain" description="Rhodanese" evidence="14">
    <location>
        <begin position="28"/>
        <end position="118"/>
    </location>
</feature>
<protein>
    <recommendedName>
        <fullName evidence="10">Molybdopterin-synthase adenylyltransferase</fullName>
        <ecNumber evidence="9">2.7.7.80</ecNumber>
    </recommendedName>
    <alternativeName>
        <fullName evidence="13">MoaD protein adenylase</fullName>
    </alternativeName>
    <alternativeName>
        <fullName evidence="11">Molybdopterin-converting factor subunit 1 adenylase</fullName>
    </alternativeName>
    <alternativeName>
        <fullName evidence="12">Sulfur carrier protein MoaD adenylyltransferase</fullName>
    </alternativeName>
</protein>
<dbReference type="Gene3D" id="3.40.250.10">
    <property type="entry name" value="Rhodanese-like domain"/>
    <property type="match status" value="1"/>
</dbReference>
<keyword evidence="5" id="KW-0067">ATP-binding</keyword>
<dbReference type="SUPFAM" id="SSF69572">
    <property type="entry name" value="Activating enzymes of the ubiquitin-like proteins"/>
    <property type="match status" value="1"/>
</dbReference>
<accession>A0A9P3AKR5</accession>
<evidence type="ECO:0000256" key="7">
    <source>
        <dbReference type="ARBA" id="ARBA00055169"/>
    </source>
</evidence>
<dbReference type="GO" id="GO:0061605">
    <property type="term" value="F:molybdopterin-synthase adenylyltransferase activity"/>
    <property type="evidence" value="ECO:0007669"/>
    <property type="project" value="UniProtKB-EC"/>
</dbReference>
<dbReference type="InterPro" id="IPR045886">
    <property type="entry name" value="ThiF/MoeB/HesA"/>
</dbReference>
<comment type="catalytic activity">
    <reaction evidence="6">
        <text>[molybdopterin-synthase sulfur-carrier protein]-C-terminal Gly-Gly + ATP + H(+) = [molybdopterin-synthase sulfur-carrier protein]-C-terminal Gly-Gly-AMP + diphosphate</text>
        <dbReference type="Rhea" id="RHEA:43616"/>
        <dbReference type="Rhea" id="RHEA-COMP:12159"/>
        <dbReference type="Rhea" id="RHEA-COMP:12202"/>
        <dbReference type="ChEBI" id="CHEBI:15378"/>
        <dbReference type="ChEBI" id="CHEBI:30616"/>
        <dbReference type="ChEBI" id="CHEBI:33019"/>
        <dbReference type="ChEBI" id="CHEBI:90618"/>
        <dbReference type="ChEBI" id="CHEBI:90778"/>
        <dbReference type="EC" id="2.7.7.80"/>
    </reaction>
</comment>
<evidence type="ECO:0000256" key="4">
    <source>
        <dbReference type="ARBA" id="ARBA00022741"/>
    </source>
</evidence>
<reference evidence="15" key="1">
    <citation type="submission" date="2020-09" db="EMBL/GenBank/DDBJ databases">
        <title>Pseudomonas syringae pv. eriobotryae genome sequence causing loquat canker disease.</title>
        <authorList>
            <person name="Fukuda S."/>
            <person name="Tashiro H."/>
            <person name="Nagano Y."/>
        </authorList>
    </citation>
    <scope>NUCLEOTIDE SEQUENCE</scope>
    <source>
        <strain evidence="15">AM001</strain>
    </source>
</reference>
<evidence type="ECO:0000256" key="11">
    <source>
        <dbReference type="ARBA" id="ARBA00075110"/>
    </source>
</evidence>
<evidence type="ECO:0000256" key="9">
    <source>
        <dbReference type="ARBA" id="ARBA00066884"/>
    </source>
</evidence>
<evidence type="ECO:0000256" key="10">
    <source>
        <dbReference type="ARBA" id="ARBA00073635"/>
    </source>
</evidence>
<evidence type="ECO:0000256" key="6">
    <source>
        <dbReference type="ARBA" id="ARBA00052218"/>
    </source>
</evidence>
<comment type="pathway">
    <text evidence="1">Cofactor biosynthesis; molybdopterin biosynthesis.</text>
</comment>
<evidence type="ECO:0000256" key="2">
    <source>
        <dbReference type="ARBA" id="ARBA00009919"/>
    </source>
</evidence>
<dbReference type="GO" id="GO:0004792">
    <property type="term" value="F:thiosulfate-cyanide sulfurtransferase activity"/>
    <property type="evidence" value="ECO:0007669"/>
    <property type="project" value="TreeGrafter"/>
</dbReference>
<dbReference type="FunFam" id="3.40.50.720:FF:000033">
    <property type="entry name" value="Adenylyltransferase and sulfurtransferase MOCS3"/>
    <property type="match status" value="1"/>
</dbReference>
<dbReference type="GO" id="GO:0008641">
    <property type="term" value="F:ubiquitin-like modifier activating enzyme activity"/>
    <property type="evidence" value="ECO:0007669"/>
    <property type="project" value="InterPro"/>
</dbReference>
<comment type="subunit">
    <text evidence="8">Homodimer. Forms a stable heterotetrameric complex of 2 MoeB and 2 MoaD during adenylation of MoaD.</text>
</comment>
<evidence type="ECO:0000256" key="12">
    <source>
        <dbReference type="ARBA" id="ARBA00075328"/>
    </source>
</evidence>
<dbReference type="InterPro" id="IPR000594">
    <property type="entry name" value="ThiF_NAD_FAD-bd"/>
</dbReference>
<dbReference type="AlphaFoldDB" id="A0A9P3AKR5"/>
<evidence type="ECO:0000256" key="5">
    <source>
        <dbReference type="ARBA" id="ARBA00022840"/>
    </source>
</evidence>
<evidence type="ECO:0000313" key="16">
    <source>
        <dbReference type="Proteomes" id="UP000630864"/>
    </source>
</evidence>
<gene>
    <name evidence="15" type="ORF">PSE10A_57210</name>
</gene>
<dbReference type="SUPFAM" id="SSF52821">
    <property type="entry name" value="Rhodanese/Cell cycle control phosphatase"/>
    <property type="match status" value="1"/>
</dbReference>
<dbReference type="GO" id="GO:0005524">
    <property type="term" value="F:ATP binding"/>
    <property type="evidence" value="ECO:0007669"/>
    <property type="project" value="UniProtKB-KW"/>
</dbReference>
<name>A0A9P3AKR5_PSEA0</name>
<dbReference type="InterPro" id="IPR001763">
    <property type="entry name" value="Rhodanese-like_dom"/>
</dbReference>
<keyword evidence="4" id="KW-0547">Nucleotide-binding</keyword>
<keyword evidence="3" id="KW-0808">Transferase</keyword>
<dbReference type="Pfam" id="PF00581">
    <property type="entry name" value="Rhodanese"/>
    <property type="match status" value="1"/>
</dbReference>
<dbReference type="InterPro" id="IPR035985">
    <property type="entry name" value="Ubiquitin-activating_enz"/>
</dbReference>
<evidence type="ECO:0000313" key="15">
    <source>
        <dbReference type="EMBL" id="GFZ63210.1"/>
    </source>
</evidence>
<comment type="caution">
    <text evidence="15">The sequence shown here is derived from an EMBL/GenBank/DDBJ whole genome shotgun (WGS) entry which is preliminary data.</text>
</comment>
<dbReference type="EMBL" id="BMZW01000074">
    <property type="protein sequence ID" value="GFZ63210.1"/>
    <property type="molecule type" value="Genomic_DNA"/>
</dbReference>
<sequence>MSQESVSKAIETLRRVISEVKCDEIEPRLGKIFVIDIREAQELAGGVIPGANFFEKNFLEQHVFENVPDRSTEIVLYCESGNRSVFSCKALTDLGYSNVSSLVGGFRAWKHGGYTINRIEASLTDHEKSRYAKQIILPQIGLVGQKILKQSRVVVIGAGGLGAPCLLYLAAAGVGTVCIIDDDQVDISNLQRQILYKPADIGRFKVDAAADFLLAFNPDINVEKIRERFSRETDRSLFSGAKIVIDCTDNFESRYAINDLAVSIGVPLVHGAVFQYEGTVAVLCKSDGPCYRCVFPEPPPSAIAPSCAEAGVLGALTGIVGAMQAAEALKYLLDVGRDVHWMYFYDGLSINSQAKRLTVRANCDCQQLRAYQYA</sequence>
<dbReference type="GO" id="GO:0005829">
    <property type="term" value="C:cytosol"/>
    <property type="evidence" value="ECO:0007669"/>
    <property type="project" value="TreeGrafter"/>
</dbReference>
<dbReference type="Gene3D" id="3.40.50.720">
    <property type="entry name" value="NAD(P)-binding Rossmann-like Domain"/>
    <property type="match status" value="1"/>
</dbReference>
<dbReference type="GO" id="GO:0008146">
    <property type="term" value="F:sulfotransferase activity"/>
    <property type="evidence" value="ECO:0007669"/>
    <property type="project" value="TreeGrafter"/>
</dbReference>
<dbReference type="RefSeq" id="WP_189659383.1">
    <property type="nucleotide sequence ID" value="NZ_BMZW01000074.1"/>
</dbReference>